<feature type="region of interest" description="Disordered" evidence="1">
    <location>
        <begin position="63"/>
        <end position="115"/>
    </location>
</feature>
<proteinExistence type="predicted"/>
<keyword evidence="3" id="KW-1185">Reference proteome</keyword>
<dbReference type="Proteomes" id="UP001201980">
    <property type="component" value="Unassembled WGS sequence"/>
</dbReference>
<reference evidence="2" key="1">
    <citation type="submission" date="2022-07" db="EMBL/GenBank/DDBJ databases">
        <title>Draft genome sequence of Zalerion maritima ATCC 34329, a (micro)plastics degrading marine fungus.</title>
        <authorList>
            <person name="Paco A."/>
            <person name="Goncalves M.F.M."/>
            <person name="Rocha-Santos T.A.P."/>
            <person name="Alves A."/>
        </authorList>
    </citation>
    <scope>NUCLEOTIDE SEQUENCE</scope>
    <source>
        <strain evidence="2">ATCC 34329</strain>
    </source>
</reference>
<feature type="compositionally biased region" description="Basic and acidic residues" evidence="1">
    <location>
        <begin position="87"/>
        <end position="112"/>
    </location>
</feature>
<sequence>MLFLPIPTTPPIHASGIKASLLTGGNQFGFRGRLTMDAKSKTPKLSCRNWECGVVVPVLGNSTSTNGNQSATPSACTPSAVPASADENSKDGMSEHARHEQPQGRQQHHDGQPRPAVPELEVFQNTVPVPFEAPAARLDGGGSGLQQGVADDGGGGPWFFMEFS</sequence>
<protein>
    <submittedName>
        <fullName evidence="2">Phospholipase D/nuclease</fullName>
    </submittedName>
</protein>
<dbReference type="EMBL" id="JAKWBI020000543">
    <property type="protein sequence ID" value="KAJ2893981.1"/>
    <property type="molecule type" value="Genomic_DNA"/>
</dbReference>
<comment type="caution">
    <text evidence="2">The sequence shown here is derived from an EMBL/GenBank/DDBJ whole genome shotgun (WGS) entry which is preliminary data.</text>
</comment>
<name>A0AAD5RH54_9PEZI</name>
<gene>
    <name evidence="2" type="ORF">MKZ38_008043</name>
</gene>
<dbReference type="AlphaFoldDB" id="A0AAD5RH54"/>
<feature type="compositionally biased region" description="Polar residues" evidence="1">
    <location>
        <begin position="63"/>
        <end position="77"/>
    </location>
</feature>
<dbReference type="Gene3D" id="3.30.870.10">
    <property type="entry name" value="Endonuclease Chain A"/>
    <property type="match status" value="1"/>
</dbReference>
<accession>A0AAD5RH54</accession>
<evidence type="ECO:0000313" key="3">
    <source>
        <dbReference type="Proteomes" id="UP001201980"/>
    </source>
</evidence>
<feature type="compositionally biased region" description="Gly residues" evidence="1">
    <location>
        <begin position="139"/>
        <end position="156"/>
    </location>
</feature>
<evidence type="ECO:0000313" key="2">
    <source>
        <dbReference type="EMBL" id="KAJ2893981.1"/>
    </source>
</evidence>
<feature type="region of interest" description="Disordered" evidence="1">
    <location>
        <begin position="133"/>
        <end position="156"/>
    </location>
</feature>
<organism evidence="2 3">
    <name type="scientific">Zalerion maritima</name>
    <dbReference type="NCBI Taxonomy" id="339359"/>
    <lineage>
        <taxon>Eukaryota</taxon>
        <taxon>Fungi</taxon>
        <taxon>Dikarya</taxon>
        <taxon>Ascomycota</taxon>
        <taxon>Pezizomycotina</taxon>
        <taxon>Sordariomycetes</taxon>
        <taxon>Lulworthiomycetidae</taxon>
        <taxon>Lulworthiales</taxon>
        <taxon>Lulworthiaceae</taxon>
        <taxon>Zalerion</taxon>
    </lineage>
</organism>
<evidence type="ECO:0000256" key="1">
    <source>
        <dbReference type="SAM" id="MobiDB-lite"/>
    </source>
</evidence>